<dbReference type="PANTHER" id="PTHR35936">
    <property type="entry name" value="MEMBRANE-BOUND LYTIC MUREIN TRANSGLYCOSYLASE F"/>
    <property type="match status" value="1"/>
</dbReference>
<dbReference type="InterPro" id="IPR001638">
    <property type="entry name" value="Solute-binding_3/MltF_N"/>
</dbReference>
<feature type="signal peptide" evidence="3">
    <location>
        <begin position="1"/>
        <end position="22"/>
    </location>
</feature>
<evidence type="ECO:0000256" key="3">
    <source>
        <dbReference type="SAM" id="SignalP"/>
    </source>
</evidence>
<gene>
    <name evidence="5" type="ORF">ACFOMG_11655</name>
</gene>
<organism evidence="5 6">
    <name type="scientific">Bacterioplanoides pacificum</name>
    <dbReference type="NCBI Taxonomy" id="1171596"/>
    <lineage>
        <taxon>Bacteria</taxon>
        <taxon>Pseudomonadati</taxon>
        <taxon>Pseudomonadota</taxon>
        <taxon>Gammaproteobacteria</taxon>
        <taxon>Oceanospirillales</taxon>
        <taxon>Oceanospirillaceae</taxon>
        <taxon>Bacterioplanoides</taxon>
    </lineage>
</organism>
<comment type="caution">
    <text evidence="5">The sequence shown here is derived from an EMBL/GenBank/DDBJ whole genome shotgun (WGS) entry which is preliminary data.</text>
</comment>
<sequence>MLLSSFRHSLILLCCYAASLSADTLYIAAEDSWPPYSDSQGQGISQQLVSAALQVVGHDFRSEAVPYARALTLADYGDADAVWNVTLDDSTRLRFHFGQQPLLRASGYFYYPRGREQSYQSLAEVPDNTRIAVINNYEYGNTFVANQARFQLVRVSTQEQVIKLLLSGRAEMAIMFDRVADYTMQQTDTQGQLSRGALNHVSDIYLAFNKSKASSRRYARDLDRGLAEIRANGRYDAILRQSYKHNIAD</sequence>
<name>A0ABV7VUT6_9GAMM</name>
<protein>
    <submittedName>
        <fullName evidence="5">Substrate-binding periplasmic protein</fullName>
    </submittedName>
</protein>
<dbReference type="SMART" id="SM00062">
    <property type="entry name" value="PBPb"/>
    <property type="match status" value="1"/>
</dbReference>
<evidence type="ECO:0000256" key="1">
    <source>
        <dbReference type="ARBA" id="ARBA00010333"/>
    </source>
</evidence>
<evidence type="ECO:0000313" key="5">
    <source>
        <dbReference type="EMBL" id="MFC3680753.1"/>
    </source>
</evidence>
<feature type="chain" id="PRO_5045848841" evidence="3">
    <location>
        <begin position="23"/>
        <end position="249"/>
    </location>
</feature>
<proteinExistence type="inferred from homology"/>
<keyword evidence="2 3" id="KW-0732">Signal</keyword>
<accession>A0ABV7VUT6</accession>
<evidence type="ECO:0000313" key="6">
    <source>
        <dbReference type="Proteomes" id="UP001595722"/>
    </source>
</evidence>
<dbReference type="Proteomes" id="UP001595722">
    <property type="component" value="Unassembled WGS sequence"/>
</dbReference>
<feature type="domain" description="Solute-binding protein family 3/N-terminal" evidence="4">
    <location>
        <begin position="24"/>
        <end position="246"/>
    </location>
</feature>
<evidence type="ECO:0000256" key="2">
    <source>
        <dbReference type="ARBA" id="ARBA00022729"/>
    </source>
</evidence>
<evidence type="ECO:0000259" key="4">
    <source>
        <dbReference type="SMART" id="SM00062"/>
    </source>
</evidence>
<keyword evidence="6" id="KW-1185">Reference proteome</keyword>
<comment type="similarity">
    <text evidence="1">Belongs to the bacterial solute-binding protein 3 family.</text>
</comment>
<dbReference type="PANTHER" id="PTHR35936:SF25">
    <property type="entry name" value="ABC TRANSPORTER SUBSTRATE-BINDING PROTEIN"/>
    <property type="match status" value="1"/>
</dbReference>
<dbReference type="RefSeq" id="WP_376866809.1">
    <property type="nucleotide sequence ID" value="NZ_JBHRYB010000013.1"/>
</dbReference>
<reference evidence="6" key="1">
    <citation type="journal article" date="2019" name="Int. J. Syst. Evol. Microbiol.">
        <title>The Global Catalogue of Microorganisms (GCM) 10K type strain sequencing project: providing services to taxonomists for standard genome sequencing and annotation.</title>
        <authorList>
            <consortium name="The Broad Institute Genomics Platform"/>
            <consortium name="The Broad Institute Genome Sequencing Center for Infectious Disease"/>
            <person name="Wu L."/>
            <person name="Ma J."/>
        </authorList>
    </citation>
    <scope>NUCLEOTIDE SEQUENCE [LARGE SCALE GENOMIC DNA]</scope>
    <source>
        <strain evidence="6">KCTC 42424</strain>
    </source>
</reference>
<dbReference type="EMBL" id="JBHRYB010000013">
    <property type="protein sequence ID" value="MFC3680753.1"/>
    <property type="molecule type" value="Genomic_DNA"/>
</dbReference>
<dbReference type="Gene3D" id="3.40.190.10">
    <property type="entry name" value="Periplasmic binding protein-like II"/>
    <property type="match status" value="2"/>
</dbReference>
<dbReference type="SUPFAM" id="SSF53850">
    <property type="entry name" value="Periplasmic binding protein-like II"/>
    <property type="match status" value="1"/>
</dbReference>